<feature type="compositionally biased region" description="Polar residues" evidence="1">
    <location>
        <begin position="18"/>
        <end position="32"/>
    </location>
</feature>
<organism evidence="2 3">
    <name type="scientific">Salix suchowensis</name>
    <dbReference type="NCBI Taxonomy" id="1278906"/>
    <lineage>
        <taxon>Eukaryota</taxon>
        <taxon>Viridiplantae</taxon>
        <taxon>Streptophyta</taxon>
        <taxon>Embryophyta</taxon>
        <taxon>Tracheophyta</taxon>
        <taxon>Spermatophyta</taxon>
        <taxon>Magnoliopsida</taxon>
        <taxon>eudicotyledons</taxon>
        <taxon>Gunneridae</taxon>
        <taxon>Pentapetalae</taxon>
        <taxon>rosids</taxon>
        <taxon>fabids</taxon>
        <taxon>Malpighiales</taxon>
        <taxon>Salicaceae</taxon>
        <taxon>Saliceae</taxon>
        <taxon>Salix</taxon>
    </lineage>
</organism>
<feature type="compositionally biased region" description="Polar residues" evidence="1">
    <location>
        <begin position="72"/>
        <end position="93"/>
    </location>
</feature>
<reference evidence="2" key="2">
    <citation type="journal article" date="2023" name="Int. J. Mol. Sci.">
        <title>De Novo Assembly and Annotation of 11 Diverse Shrub Willow (Salix) Genomes Reveals Novel Gene Organization in Sex-Linked Regions.</title>
        <authorList>
            <person name="Hyden B."/>
            <person name="Feng K."/>
            <person name="Yates T.B."/>
            <person name="Jawdy S."/>
            <person name="Cereghino C."/>
            <person name="Smart L.B."/>
            <person name="Muchero W."/>
        </authorList>
    </citation>
    <scope>NUCLEOTIDE SEQUENCE</scope>
    <source>
        <tissue evidence="2">Shoot tip</tissue>
    </source>
</reference>
<proteinExistence type="predicted"/>
<feature type="compositionally biased region" description="Polar residues" evidence="1">
    <location>
        <begin position="1"/>
        <end position="10"/>
    </location>
</feature>
<reference evidence="2" key="1">
    <citation type="submission" date="2022-10" db="EMBL/GenBank/DDBJ databases">
        <authorList>
            <person name="Hyden B.L."/>
            <person name="Feng K."/>
            <person name="Yates T."/>
            <person name="Jawdy S."/>
            <person name="Smart L.B."/>
            <person name="Muchero W."/>
        </authorList>
    </citation>
    <scope>NUCLEOTIDE SEQUENCE</scope>
    <source>
        <tissue evidence="2">Shoot tip</tissue>
    </source>
</reference>
<keyword evidence="3" id="KW-1185">Reference proteome</keyword>
<evidence type="ECO:0000313" key="2">
    <source>
        <dbReference type="EMBL" id="KAJ6392517.1"/>
    </source>
</evidence>
<dbReference type="Proteomes" id="UP001141253">
    <property type="component" value="Chromosome 2"/>
</dbReference>
<protein>
    <submittedName>
        <fullName evidence="2">Uncharacterized protein</fullName>
    </submittedName>
</protein>
<feature type="compositionally biased region" description="Polar residues" evidence="1">
    <location>
        <begin position="160"/>
        <end position="171"/>
    </location>
</feature>
<feature type="region of interest" description="Disordered" evidence="1">
    <location>
        <begin position="1"/>
        <end position="208"/>
    </location>
</feature>
<name>A0ABQ9BZ82_9ROSI</name>
<evidence type="ECO:0000313" key="3">
    <source>
        <dbReference type="Proteomes" id="UP001141253"/>
    </source>
</evidence>
<feature type="compositionally biased region" description="Basic and acidic residues" evidence="1">
    <location>
        <begin position="130"/>
        <end position="139"/>
    </location>
</feature>
<sequence length="221" mass="23555">MGTENLEQPQNPKPPVNPTKSLTEISNDTTIAPSTDPPTKPTTTSNPNHPKETNPPTQCGPQPTIGVHNGAAQRSCTNQTNLQKEPTNSSSADEPQRPQKPPIPTHSGEHQHSNHATTSEVGTSNTTKAKSAEGDHNEHQQATTGDSQGRSGKLVCQENKMASIQSQSSAARTEDTMEVTSARQKNKALLLSEDESPPQPTPNRDGILIPISKSLIHAGFS</sequence>
<evidence type="ECO:0000256" key="1">
    <source>
        <dbReference type="SAM" id="MobiDB-lite"/>
    </source>
</evidence>
<gene>
    <name evidence="2" type="ORF">OIU77_026301</name>
</gene>
<dbReference type="EMBL" id="JAPFFI010000006">
    <property type="protein sequence ID" value="KAJ6392517.1"/>
    <property type="molecule type" value="Genomic_DNA"/>
</dbReference>
<accession>A0ABQ9BZ82</accession>
<comment type="caution">
    <text evidence="2">The sequence shown here is derived from an EMBL/GenBank/DDBJ whole genome shotgun (WGS) entry which is preliminary data.</text>
</comment>
<feature type="compositionally biased region" description="Polar residues" evidence="1">
    <location>
        <begin position="140"/>
        <end position="150"/>
    </location>
</feature>
<feature type="compositionally biased region" description="Polar residues" evidence="1">
    <location>
        <begin position="114"/>
        <end position="129"/>
    </location>
</feature>